<proteinExistence type="predicted"/>
<comment type="caution">
    <text evidence="2">The sequence shown here is derived from an EMBL/GenBank/DDBJ whole genome shotgun (WGS) entry which is preliminary data.</text>
</comment>
<evidence type="ECO:0000259" key="1">
    <source>
        <dbReference type="Pfam" id="PF16787"/>
    </source>
</evidence>
<gene>
    <name evidence="2" type="ORF">QCA50_019060</name>
</gene>
<keyword evidence="3" id="KW-1185">Reference proteome</keyword>
<dbReference type="Pfam" id="PF16787">
    <property type="entry name" value="NDC10_II"/>
    <property type="match status" value="1"/>
</dbReference>
<dbReference type="EMBL" id="JASBNA010000079">
    <property type="protein sequence ID" value="KAK7677978.1"/>
    <property type="molecule type" value="Genomic_DNA"/>
</dbReference>
<dbReference type="InterPro" id="IPR031872">
    <property type="entry name" value="NDC10_II"/>
</dbReference>
<evidence type="ECO:0000313" key="3">
    <source>
        <dbReference type="Proteomes" id="UP001385951"/>
    </source>
</evidence>
<name>A0AAW0FA45_9APHY</name>
<dbReference type="GO" id="GO:0003677">
    <property type="term" value="F:DNA binding"/>
    <property type="evidence" value="ECO:0007669"/>
    <property type="project" value="InterPro"/>
</dbReference>
<sequence>MAGFESLSSYDITRDSIEPPEELVKQIFPFIDDDFKSSPNLFGQFGSNFTLSEGFKNLLKSLRRSLIQDMVIIRNKYPENILSQHPIFNSQAFEDFSNLYIQKGIIEKPASRCSSKSSISSFGSPGITPRQNLSKPEFTEPILSNQVQELYQIQTQQDLIIKQLQKQMLKCFIKLK</sequence>
<evidence type="ECO:0000313" key="2">
    <source>
        <dbReference type="EMBL" id="KAK7677978.1"/>
    </source>
</evidence>
<protein>
    <recommendedName>
        <fullName evidence="1">Ndc10 domain-containing protein</fullName>
    </recommendedName>
</protein>
<reference evidence="2 3" key="1">
    <citation type="submission" date="2022-09" db="EMBL/GenBank/DDBJ databases">
        <authorList>
            <person name="Palmer J.M."/>
        </authorList>
    </citation>
    <scope>NUCLEOTIDE SEQUENCE [LARGE SCALE GENOMIC DNA]</scope>
    <source>
        <strain evidence="2 3">DSM 7382</strain>
    </source>
</reference>
<dbReference type="Gene3D" id="1.10.443.20">
    <property type="entry name" value="Centromere DNA-binding protein complex CBF3 subunit, domain 2"/>
    <property type="match status" value="1"/>
</dbReference>
<dbReference type="Proteomes" id="UP001385951">
    <property type="component" value="Unassembled WGS sequence"/>
</dbReference>
<feature type="domain" description="Ndc10" evidence="1">
    <location>
        <begin position="8"/>
        <end position="93"/>
    </location>
</feature>
<dbReference type="AlphaFoldDB" id="A0AAW0FA45"/>
<accession>A0AAW0FA45</accession>
<organism evidence="2 3">
    <name type="scientific">Cerrena zonata</name>
    <dbReference type="NCBI Taxonomy" id="2478898"/>
    <lineage>
        <taxon>Eukaryota</taxon>
        <taxon>Fungi</taxon>
        <taxon>Dikarya</taxon>
        <taxon>Basidiomycota</taxon>
        <taxon>Agaricomycotina</taxon>
        <taxon>Agaricomycetes</taxon>
        <taxon>Polyporales</taxon>
        <taxon>Cerrenaceae</taxon>
        <taxon>Cerrena</taxon>
    </lineage>
</organism>
<dbReference type="InterPro" id="IPR038279">
    <property type="entry name" value="Ndc10_dom2_sf"/>
</dbReference>